<dbReference type="Gramene" id="FCD_00027990-RA">
    <property type="protein sequence ID" value="FCD_00027990-RA:cds"/>
    <property type="gene ID" value="FCD_00027990"/>
</dbReference>
<comment type="caution">
    <text evidence="1">The sequence shown here is derived from an EMBL/GenBank/DDBJ whole genome shotgun (WGS) entry which is preliminary data.</text>
</comment>
<dbReference type="Proteomes" id="UP001187192">
    <property type="component" value="Unassembled WGS sequence"/>
</dbReference>
<evidence type="ECO:0000313" key="1">
    <source>
        <dbReference type="EMBL" id="GMN61153.1"/>
    </source>
</evidence>
<dbReference type="AlphaFoldDB" id="A0AA88DTG1"/>
<proteinExistence type="predicted"/>
<name>A0AA88DTG1_FICCA</name>
<gene>
    <name evidence="1" type="ORF">TIFTF001_030238</name>
</gene>
<organism evidence="1 2">
    <name type="scientific">Ficus carica</name>
    <name type="common">Common fig</name>
    <dbReference type="NCBI Taxonomy" id="3494"/>
    <lineage>
        <taxon>Eukaryota</taxon>
        <taxon>Viridiplantae</taxon>
        <taxon>Streptophyta</taxon>
        <taxon>Embryophyta</taxon>
        <taxon>Tracheophyta</taxon>
        <taxon>Spermatophyta</taxon>
        <taxon>Magnoliopsida</taxon>
        <taxon>eudicotyledons</taxon>
        <taxon>Gunneridae</taxon>
        <taxon>Pentapetalae</taxon>
        <taxon>rosids</taxon>
        <taxon>fabids</taxon>
        <taxon>Rosales</taxon>
        <taxon>Moraceae</taxon>
        <taxon>Ficeae</taxon>
        <taxon>Ficus</taxon>
    </lineage>
</organism>
<keyword evidence="2" id="KW-1185">Reference proteome</keyword>
<sequence>MISCFRSRPAKPNSSHRAASEWAPPRFFFSPAPPYVRPLHAPIRAQVFLPRTSTHEPSPLRVGPALLQADVIPTSPIPCVTCGWWVLLCPPLTQHLITFCESENAMGQKPPHFASVFQHSSHLAK</sequence>
<evidence type="ECO:0000313" key="2">
    <source>
        <dbReference type="Proteomes" id="UP001187192"/>
    </source>
</evidence>
<protein>
    <submittedName>
        <fullName evidence="1">Uncharacterized protein</fullName>
    </submittedName>
</protein>
<accession>A0AA88DTG1</accession>
<reference evidence="1" key="1">
    <citation type="submission" date="2023-07" db="EMBL/GenBank/DDBJ databases">
        <title>draft genome sequence of fig (Ficus carica).</title>
        <authorList>
            <person name="Takahashi T."/>
            <person name="Nishimura K."/>
        </authorList>
    </citation>
    <scope>NUCLEOTIDE SEQUENCE</scope>
</reference>
<dbReference type="EMBL" id="BTGU01000107">
    <property type="protein sequence ID" value="GMN61153.1"/>
    <property type="molecule type" value="Genomic_DNA"/>
</dbReference>